<comment type="caution">
    <text evidence="2">The sequence shown here is derived from an EMBL/GenBank/DDBJ whole genome shotgun (WGS) entry which is preliminary data.</text>
</comment>
<dbReference type="Proteomes" id="UP000318053">
    <property type="component" value="Unassembled WGS sequence"/>
</dbReference>
<keyword evidence="3" id="KW-1185">Reference proteome</keyword>
<sequence>MVENLTQLVPPPRRPFVVPPIRGASNGFGRSWEDAEETLGISFPEDHKRVVERYGDGLWGGSLVLITPRFCNVYRNTVEIASNSHLFNPRAAPLSEDSQYLKAFHDCQRAACNIHEASPYEFYPSNPGLLPLGYIGNNYLGLNPNGCYLFWRTSEEQEAVVLSRNLSFRVFRQGLCSFLFNAFQGNVDLGVSLDISRGFESWWGSRHKNG</sequence>
<dbReference type="Pfam" id="PF09346">
    <property type="entry name" value="SMI1_KNR4"/>
    <property type="match status" value="1"/>
</dbReference>
<dbReference type="AlphaFoldDB" id="A0A5C5X0F6"/>
<gene>
    <name evidence="2" type="ORF">CA85_45520</name>
</gene>
<accession>A0A5C5X0F6</accession>
<dbReference type="SUPFAM" id="SSF160631">
    <property type="entry name" value="SMI1/KNR4-like"/>
    <property type="match status" value="1"/>
</dbReference>
<evidence type="ECO:0000313" key="2">
    <source>
        <dbReference type="EMBL" id="TWT56079.1"/>
    </source>
</evidence>
<dbReference type="InterPro" id="IPR037883">
    <property type="entry name" value="Knr4/Smi1-like_sf"/>
</dbReference>
<dbReference type="RefSeq" id="WP_391564926.1">
    <property type="nucleotide sequence ID" value="NZ_SJPK01000017.1"/>
</dbReference>
<evidence type="ECO:0000259" key="1">
    <source>
        <dbReference type="Pfam" id="PF09346"/>
    </source>
</evidence>
<dbReference type="InterPro" id="IPR018958">
    <property type="entry name" value="Knr4/Smi1-like_dom"/>
</dbReference>
<organism evidence="2 3">
    <name type="scientific">Allorhodopirellula solitaria</name>
    <dbReference type="NCBI Taxonomy" id="2527987"/>
    <lineage>
        <taxon>Bacteria</taxon>
        <taxon>Pseudomonadati</taxon>
        <taxon>Planctomycetota</taxon>
        <taxon>Planctomycetia</taxon>
        <taxon>Pirellulales</taxon>
        <taxon>Pirellulaceae</taxon>
        <taxon>Allorhodopirellula</taxon>
    </lineage>
</organism>
<dbReference type="EMBL" id="SJPK01000017">
    <property type="protein sequence ID" value="TWT56079.1"/>
    <property type="molecule type" value="Genomic_DNA"/>
</dbReference>
<proteinExistence type="predicted"/>
<feature type="domain" description="Knr4/Smi1-like" evidence="1">
    <location>
        <begin position="32"/>
        <end position="165"/>
    </location>
</feature>
<evidence type="ECO:0000313" key="3">
    <source>
        <dbReference type="Proteomes" id="UP000318053"/>
    </source>
</evidence>
<reference evidence="2 3" key="1">
    <citation type="submission" date="2019-02" db="EMBL/GenBank/DDBJ databases">
        <title>Deep-cultivation of Planctomycetes and their phenomic and genomic characterization uncovers novel biology.</title>
        <authorList>
            <person name="Wiegand S."/>
            <person name="Jogler M."/>
            <person name="Boedeker C."/>
            <person name="Pinto D."/>
            <person name="Vollmers J."/>
            <person name="Rivas-Marin E."/>
            <person name="Kohn T."/>
            <person name="Peeters S.H."/>
            <person name="Heuer A."/>
            <person name="Rast P."/>
            <person name="Oberbeckmann S."/>
            <person name="Bunk B."/>
            <person name="Jeske O."/>
            <person name="Meyerdierks A."/>
            <person name="Storesund J.E."/>
            <person name="Kallscheuer N."/>
            <person name="Luecker S."/>
            <person name="Lage O.M."/>
            <person name="Pohl T."/>
            <person name="Merkel B.J."/>
            <person name="Hornburger P."/>
            <person name="Mueller R.-W."/>
            <person name="Bruemmer F."/>
            <person name="Labrenz M."/>
            <person name="Spormann A.M."/>
            <person name="Op Den Camp H."/>
            <person name="Overmann J."/>
            <person name="Amann R."/>
            <person name="Jetten M.S.M."/>
            <person name="Mascher T."/>
            <person name="Medema M.H."/>
            <person name="Devos D.P."/>
            <person name="Kaster A.-K."/>
            <person name="Ovreas L."/>
            <person name="Rohde M."/>
            <person name="Galperin M.Y."/>
            <person name="Jogler C."/>
        </authorList>
    </citation>
    <scope>NUCLEOTIDE SEQUENCE [LARGE SCALE GENOMIC DNA]</scope>
    <source>
        <strain evidence="2 3">CA85</strain>
    </source>
</reference>
<protein>
    <recommendedName>
        <fullName evidence="1">Knr4/Smi1-like domain-containing protein</fullName>
    </recommendedName>
</protein>
<name>A0A5C5X0F6_9BACT</name>